<evidence type="ECO:0000313" key="1">
    <source>
        <dbReference type="EMBL" id="CAI7935264.1"/>
    </source>
</evidence>
<name>A0AA35QQY7_9SAUR</name>
<feature type="non-terminal residue" evidence="1">
    <location>
        <position position="1"/>
    </location>
</feature>
<sequence>EDENKMKAGRESRKGQVDVCLEKKFSAPEQEPLTAPDLIHHTAAREGHIGKGNAV</sequence>
<dbReference type="EMBL" id="CANTUW010000198">
    <property type="protein sequence ID" value="CAI7935264.1"/>
    <property type="molecule type" value="Genomic_DNA"/>
</dbReference>
<gene>
    <name evidence="1" type="ORF">PODLI_1B032691</name>
</gene>
<feature type="non-terminal residue" evidence="1">
    <location>
        <position position="55"/>
    </location>
</feature>
<proteinExistence type="predicted"/>
<dbReference type="AlphaFoldDB" id="A0AA35QQY7"/>
<accession>A0AA35QQY7</accession>
<dbReference type="Proteomes" id="UP001178461">
    <property type="component" value="Unassembled WGS sequence"/>
</dbReference>
<reference evidence="1" key="1">
    <citation type="submission" date="2022-12" db="EMBL/GenBank/DDBJ databases">
        <authorList>
            <person name="Alioto T."/>
            <person name="Alioto T."/>
            <person name="Gomez Garrido J."/>
        </authorList>
    </citation>
    <scope>NUCLEOTIDE SEQUENCE</scope>
</reference>
<organism evidence="1 2">
    <name type="scientific">Podarcis lilfordi</name>
    <name type="common">Lilford's wall lizard</name>
    <dbReference type="NCBI Taxonomy" id="74358"/>
    <lineage>
        <taxon>Eukaryota</taxon>
        <taxon>Metazoa</taxon>
        <taxon>Chordata</taxon>
        <taxon>Craniata</taxon>
        <taxon>Vertebrata</taxon>
        <taxon>Euteleostomi</taxon>
        <taxon>Lepidosauria</taxon>
        <taxon>Squamata</taxon>
        <taxon>Bifurcata</taxon>
        <taxon>Unidentata</taxon>
        <taxon>Episquamata</taxon>
        <taxon>Laterata</taxon>
        <taxon>Lacertibaenia</taxon>
        <taxon>Lacertidae</taxon>
        <taxon>Podarcis</taxon>
    </lineage>
</organism>
<keyword evidence="2" id="KW-1185">Reference proteome</keyword>
<protein>
    <submittedName>
        <fullName evidence="1">Uncharacterized protein</fullName>
    </submittedName>
</protein>
<evidence type="ECO:0000313" key="2">
    <source>
        <dbReference type="Proteomes" id="UP001178461"/>
    </source>
</evidence>
<comment type="caution">
    <text evidence="1">The sequence shown here is derived from an EMBL/GenBank/DDBJ whole genome shotgun (WGS) entry which is preliminary data.</text>
</comment>